<dbReference type="AlphaFoldDB" id="E4XVR6"/>
<gene>
    <name evidence="2" type="ORF">GSOID_T00006712001</name>
</gene>
<evidence type="ECO:0000256" key="1">
    <source>
        <dbReference type="SAM" id="MobiDB-lite"/>
    </source>
</evidence>
<dbReference type="Pfam" id="PF15370">
    <property type="entry name" value="NOPCHAP1"/>
    <property type="match status" value="1"/>
</dbReference>
<dbReference type="Proteomes" id="UP000001307">
    <property type="component" value="Unassembled WGS sequence"/>
</dbReference>
<organism evidence="2 3">
    <name type="scientific">Oikopleura dioica</name>
    <name type="common">Tunicate</name>
    <dbReference type="NCBI Taxonomy" id="34765"/>
    <lineage>
        <taxon>Eukaryota</taxon>
        <taxon>Metazoa</taxon>
        <taxon>Chordata</taxon>
        <taxon>Tunicata</taxon>
        <taxon>Appendicularia</taxon>
        <taxon>Copelata</taxon>
        <taxon>Oikopleuridae</taxon>
        <taxon>Oikopleura</taxon>
    </lineage>
</organism>
<sequence length="163" mass="18244">MSSRPKRASQNKKLEVNEQIGRQRLAKKLTVIDRPKPKIYPVAQSSILSRVRTFMPAMQKAQVDLYKKMKAEGEESVNLENTEDDERVVELDCGIVPSELIADSDCDSDSSTDDDMDLDELRLIQLINSKMGHRNEASSEASSGSTGNGNKIELLKDNQTMEE</sequence>
<protein>
    <submittedName>
        <fullName evidence="2">Uncharacterized protein</fullName>
    </submittedName>
</protein>
<keyword evidence="3" id="KW-1185">Reference proteome</keyword>
<accession>E4XVR6</accession>
<dbReference type="InParanoid" id="E4XVR6"/>
<dbReference type="OrthoDB" id="1112980at2759"/>
<evidence type="ECO:0000313" key="3">
    <source>
        <dbReference type="Proteomes" id="UP000001307"/>
    </source>
</evidence>
<proteinExistence type="predicted"/>
<feature type="compositionally biased region" description="Low complexity" evidence="1">
    <location>
        <begin position="138"/>
        <end position="150"/>
    </location>
</feature>
<reference evidence="2 3" key="1">
    <citation type="journal article" date="2010" name="Science">
        <title>Plasticity of animal genome architecture unmasked by rapid evolution of a pelagic tunicate.</title>
        <authorList>
            <person name="Denoeud F."/>
            <person name="Henriet S."/>
            <person name="Mungpakdee S."/>
            <person name="Aury J.M."/>
            <person name="Da Silva C."/>
            <person name="Brinkmann H."/>
            <person name="Mikhaleva J."/>
            <person name="Olsen L.C."/>
            <person name="Jubin C."/>
            <person name="Canestro C."/>
            <person name="Bouquet J.M."/>
            <person name="Danks G."/>
            <person name="Poulain J."/>
            <person name="Campsteijn C."/>
            <person name="Adamski M."/>
            <person name="Cross I."/>
            <person name="Yadetie F."/>
            <person name="Muffato M."/>
            <person name="Louis A."/>
            <person name="Butcher S."/>
            <person name="Tsagkogeorga G."/>
            <person name="Konrad A."/>
            <person name="Singh S."/>
            <person name="Jensen M.F."/>
            <person name="Cong E.H."/>
            <person name="Eikeseth-Otteraa H."/>
            <person name="Noel B."/>
            <person name="Anthouard V."/>
            <person name="Porcel B.M."/>
            <person name="Kachouri-Lafond R."/>
            <person name="Nishino A."/>
            <person name="Ugolini M."/>
            <person name="Chourrout P."/>
            <person name="Nishida H."/>
            <person name="Aasland R."/>
            <person name="Huzurbazar S."/>
            <person name="Westhof E."/>
            <person name="Delsuc F."/>
            <person name="Lehrach H."/>
            <person name="Reinhardt R."/>
            <person name="Weissenbach J."/>
            <person name="Roy S.W."/>
            <person name="Artiguenave F."/>
            <person name="Postlethwait J.H."/>
            <person name="Manak J.R."/>
            <person name="Thompson E.M."/>
            <person name="Jaillon O."/>
            <person name="Du Pasquier L."/>
            <person name="Boudinot P."/>
            <person name="Liberles D.A."/>
            <person name="Volff J.N."/>
            <person name="Philippe H."/>
            <person name="Lenhard B."/>
            <person name="Roest Crollius H."/>
            <person name="Wincker P."/>
            <person name="Chourrout D."/>
        </authorList>
    </citation>
    <scope>NUCLEOTIDE SEQUENCE [LARGE SCALE GENOMIC DNA]</scope>
</reference>
<dbReference type="GO" id="GO:0000492">
    <property type="term" value="P:box C/D snoRNP assembly"/>
    <property type="evidence" value="ECO:0007669"/>
    <property type="project" value="InterPro"/>
</dbReference>
<evidence type="ECO:0000313" key="2">
    <source>
        <dbReference type="EMBL" id="CBY13784.1"/>
    </source>
</evidence>
<feature type="region of interest" description="Disordered" evidence="1">
    <location>
        <begin position="129"/>
        <end position="163"/>
    </location>
</feature>
<dbReference type="EMBL" id="FN653219">
    <property type="protein sequence ID" value="CBY13784.1"/>
    <property type="molecule type" value="Genomic_DNA"/>
</dbReference>
<name>E4XVR6_OIKDI</name>
<dbReference type="InterPro" id="IPR027921">
    <property type="entry name" value="NOPCHAP1"/>
</dbReference>